<dbReference type="AlphaFoldDB" id="A0A0N4W1T1"/>
<dbReference type="Proteomes" id="UP000268014">
    <property type="component" value="Unassembled WGS sequence"/>
</dbReference>
<dbReference type="EMBL" id="UZAF01016134">
    <property type="protein sequence ID" value="VDO21324.1"/>
    <property type="molecule type" value="Genomic_DNA"/>
</dbReference>
<reference evidence="2 3" key="2">
    <citation type="submission" date="2018-11" db="EMBL/GenBank/DDBJ databases">
        <authorList>
            <consortium name="Pathogen Informatics"/>
        </authorList>
    </citation>
    <scope>NUCLEOTIDE SEQUENCE [LARGE SCALE GENOMIC DNA]</scope>
    <source>
        <strain evidence="2 3">MHpl1</strain>
    </source>
</reference>
<feature type="chain" id="PRO_5043123320" evidence="1">
    <location>
        <begin position="31"/>
        <end position="55"/>
    </location>
</feature>
<name>A0A0N4W1T1_HAEPC</name>
<accession>A0A0N4W1T1</accession>
<organism evidence="4">
    <name type="scientific">Haemonchus placei</name>
    <name type="common">Barber's pole worm</name>
    <dbReference type="NCBI Taxonomy" id="6290"/>
    <lineage>
        <taxon>Eukaryota</taxon>
        <taxon>Metazoa</taxon>
        <taxon>Ecdysozoa</taxon>
        <taxon>Nematoda</taxon>
        <taxon>Chromadorea</taxon>
        <taxon>Rhabditida</taxon>
        <taxon>Rhabditina</taxon>
        <taxon>Rhabditomorpha</taxon>
        <taxon>Strongyloidea</taxon>
        <taxon>Trichostrongylidae</taxon>
        <taxon>Haemonchus</taxon>
    </lineage>
</organism>
<feature type="signal peptide" evidence="1">
    <location>
        <begin position="1"/>
        <end position="30"/>
    </location>
</feature>
<dbReference type="WBParaSite" id="HPLM_0000362701-mRNA-1">
    <property type="protein sequence ID" value="HPLM_0000362701-mRNA-1"/>
    <property type="gene ID" value="HPLM_0000362701"/>
</dbReference>
<evidence type="ECO:0000313" key="3">
    <source>
        <dbReference type="Proteomes" id="UP000268014"/>
    </source>
</evidence>
<evidence type="ECO:0000256" key="1">
    <source>
        <dbReference type="SAM" id="SignalP"/>
    </source>
</evidence>
<keyword evidence="1" id="KW-0732">Signal</keyword>
<reference evidence="4" key="1">
    <citation type="submission" date="2017-02" db="UniProtKB">
        <authorList>
            <consortium name="WormBaseParasite"/>
        </authorList>
    </citation>
    <scope>IDENTIFICATION</scope>
</reference>
<proteinExistence type="predicted"/>
<gene>
    <name evidence="2" type="ORF">HPLM_LOCUS3619</name>
</gene>
<evidence type="ECO:0000313" key="2">
    <source>
        <dbReference type="EMBL" id="VDO21324.1"/>
    </source>
</evidence>
<evidence type="ECO:0000313" key="4">
    <source>
        <dbReference type="WBParaSite" id="HPLM_0000362701-mRNA-1"/>
    </source>
</evidence>
<sequence length="55" mass="6312">MMRYAMIFPRAALSCLLLVLVRSLVVLCSSEYMKSKVNSQSLTKFLIYIDDPKSH</sequence>
<protein>
    <submittedName>
        <fullName evidence="4">Secreted protein</fullName>
    </submittedName>
</protein>
<keyword evidence="3" id="KW-1185">Reference proteome</keyword>